<keyword evidence="1" id="KW-0175">Coiled coil</keyword>
<protein>
    <submittedName>
        <fullName evidence="2">Uncharacterized protein</fullName>
    </submittedName>
</protein>
<reference evidence="2" key="1">
    <citation type="journal article" date="2020" name="Cell">
        <title>Large-Scale Comparative Analyses of Tick Genomes Elucidate Their Genetic Diversity and Vector Capacities.</title>
        <authorList>
            <consortium name="Tick Genome and Microbiome Consortium (TIGMIC)"/>
            <person name="Jia N."/>
            <person name="Wang J."/>
            <person name="Shi W."/>
            <person name="Du L."/>
            <person name="Sun Y."/>
            <person name="Zhan W."/>
            <person name="Jiang J.F."/>
            <person name="Wang Q."/>
            <person name="Zhang B."/>
            <person name="Ji P."/>
            <person name="Bell-Sakyi L."/>
            <person name="Cui X.M."/>
            <person name="Yuan T.T."/>
            <person name="Jiang B.G."/>
            <person name="Yang W.F."/>
            <person name="Lam T.T."/>
            <person name="Chang Q.C."/>
            <person name="Ding S.J."/>
            <person name="Wang X.J."/>
            <person name="Zhu J.G."/>
            <person name="Ruan X.D."/>
            <person name="Zhao L."/>
            <person name="Wei J.T."/>
            <person name="Ye R.Z."/>
            <person name="Que T.C."/>
            <person name="Du C.H."/>
            <person name="Zhou Y.H."/>
            <person name="Cheng J.X."/>
            <person name="Dai P.F."/>
            <person name="Guo W.B."/>
            <person name="Han X.H."/>
            <person name="Huang E.J."/>
            <person name="Li L.F."/>
            <person name="Wei W."/>
            <person name="Gao Y.C."/>
            <person name="Liu J.Z."/>
            <person name="Shao H.Z."/>
            <person name="Wang X."/>
            <person name="Wang C.C."/>
            <person name="Yang T.C."/>
            <person name="Huo Q.B."/>
            <person name="Li W."/>
            <person name="Chen H.Y."/>
            <person name="Chen S.E."/>
            <person name="Zhou L.G."/>
            <person name="Ni X.B."/>
            <person name="Tian J.H."/>
            <person name="Sheng Y."/>
            <person name="Liu T."/>
            <person name="Pan Y.S."/>
            <person name="Xia L.Y."/>
            <person name="Li J."/>
            <person name="Zhao F."/>
            <person name="Cao W.C."/>
        </authorList>
    </citation>
    <scope>NUCLEOTIDE SEQUENCE</scope>
    <source>
        <strain evidence="2">Rsan-2018</strain>
    </source>
</reference>
<reference evidence="2" key="2">
    <citation type="submission" date="2021-09" db="EMBL/GenBank/DDBJ databases">
        <authorList>
            <person name="Jia N."/>
            <person name="Wang J."/>
            <person name="Shi W."/>
            <person name="Du L."/>
            <person name="Sun Y."/>
            <person name="Zhan W."/>
            <person name="Jiang J."/>
            <person name="Wang Q."/>
            <person name="Zhang B."/>
            <person name="Ji P."/>
            <person name="Sakyi L.B."/>
            <person name="Cui X."/>
            <person name="Yuan T."/>
            <person name="Jiang B."/>
            <person name="Yang W."/>
            <person name="Lam T.T.-Y."/>
            <person name="Chang Q."/>
            <person name="Ding S."/>
            <person name="Wang X."/>
            <person name="Zhu J."/>
            <person name="Ruan X."/>
            <person name="Zhao L."/>
            <person name="Wei J."/>
            <person name="Que T."/>
            <person name="Du C."/>
            <person name="Cheng J."/>
            <person name="Dai P."/>
            <person name="Han X."/>
            <person name="Huang E."/>
            <person name="Gao Y."/>
            <person name="Liu J."/>
            <person name="Shao H."/>
            <person name="Ye R."/>
            <person name="Li L."/>
            <person name="Wei W."/>
            <person name="Wang X."/>
            <person name="Wang C."/>
            <person name="Huo Q."/>
            <person name="Li W."/>
            <person name="Guo W."/>
            <person name="Chen H."/>
            <person name="Chen S."/>
            <person name="Zhou L."/>
            <person name="Zhou L."/>
            <person name="Ni X."/>
            <person name="Tian J."/>
            <person name="Zhou Y."/>
            <person name="Sheng Y."/>
            <person name="Liu T."/>
            <person name="Pan Y."/>
            <person name="Xia L."/>
            <person name="Li J."/>
            <person name="Zhao F."/>
            <person name="Cao W."/>
        </authorList>
    </citation>
    <scope>NUCLEOTIDE SEQUENCE</scope>
    <source>
        <strain evidence="2">Rsan-2018</strain>
        <tissue evidence="2">Larvae</tissue>
    </source>
</reference>
<dbReference type="SUPFAM" id="SSF49599">
    <property type="entry name" value="TRAF domain-like"/>
    <property type="match status" value="1"/>
</dbReference>
<feature type="coiled-coil region" evidence="1">
    <location>
        <begin position="73"/>
        <end position="100"/>
    </location>
</feature>
<dbReference type="Proteomes" id="UP000821837">
    <property type="component" value="Chromosome 10"/>
</dbReference>
<gene>
    <name evidence="2" type="ORF">HPB52_008229</name>
</gene>
<keyword evidence="3" id="KW-1185">Reference proteome</keyword>
<dbReference type="VEuPathDB" id="VectorBase:RSAN_028902"/>
<sequence>MQAGLLGDRRVRCLNADRGCDFVGQLKHLDEHLRESCALYSTVCLKCGDTVAHKDMRFHYPACGGRPGVFLRSADARCLLDNLSAACEKLQQAVASADRTRAALSGTRSIWCANSSPGFKASWLRALRGT</sequence>
<evidence type="ECO:0000313" key="3">
    <source>
        <dbReference type="Proteomes" id="UP000821837"/>
    </source>
</evidence>
<dbReference type="AlphaFoldDB" id="A0A9D4QCS6"/>
<dbReference type="InterPro" id="IPR013083">
    <property type="entry name" value="Znf_RING/FYVE/PHD"/>
</dbReference>
<organism evidence="2 3">
    <name type="scientific">Rhipicephalus sanguineus</name>
    <name type="common">Brown dog tick</name>
    <name type="synonym">Ixodes sanguineus</name>
    <dbReference type="NCBI Taxonomy" id="34632"/>
    <lineage>
        <taxon>Eukaryota</taxon>
        <taxon>Metazoa</taxon>
        <taxon>Ecdysozoa</taxon>
        <taxon>Arthropoda</taxon>
        <taxon>Chelicerata</taxon>
        <taxon>Arachnida</taxon>
        <taxon>Acari</taxon>
        <taxon>Parasitiformes</taxon>
        <taxon>Ixodida</taxon>
        <taxon>Ixodoidea</taxon>
        <taxon>Ixodidae</taxon>
        <taxon>Rhipicephalinae</taxon>
        <taxon>Rhipicephalus</taxon>
        <taxon>Rhipicephalus</taxon>
    </lineage>
</organism>
<evidence type="ECO:0000256" key="1">
    <source>
        <dbReference type="SAM" id="Coils"/>
    </source>
</evidence>
<evidence type="ECO:0000313" key="2">
    <source>
        <dbReference type="EMBL" id="KAH7976025.1"/>
    </source>
</evidence>
<proteinExistence type="predicted"/>
<dbReference type="Gene3D" id="3.30.40.10">
    <property type="entry name" value="Zinc/RING finger domain, C3HC4 (zinc finger)"/>
    <property type="match status" value="1"/>
</dbReference>
<dbReference type="EMBL" id="JABSTV010001246">
    <property type="protein sequence ID" value="KAH7976025.1"/>
    <property type="molecule type" value="Genomic_DNA"/>
</dbReference>
<accession>A0A9D4QCS6</accession>
<comment type="caution">
    <text evidence="2">The sequence shown here is derived from an EMBL/GenBank/DDBJ whole genome shotgun (WGS) entry which is preliminary data.</text>
</comment>
<name>A0A9D4QCS6_RHISA</name>